<dbReference type="InterPro" id="IPR008797">
    <property type="entry name" value="PSII_PsbQ"/>
</dbReference>
<evidence type="ECO:0000256" key="3">
    <source>
        <dbReference type="ARBA" id="ARBA00023136"/>
    </source>
</evidence>
<dbReference type="RefSeq" id="XP_005718387.1">
    <property type="nucleotide sequence ID" value="XM_005718330.1"/>
</dbReference>
<dbReference type="GeneID" id="17326105"/>
<dbReference type="GO" id="GO:0015979">
    <property type="term" value="P:photosynthesis"/>
    <property type="evidence" value="ECO:0007669"/>
    <property type="project" value="InterPro"/>
</dbReference>
<dbReference type="GO" id="GO:0009523">
    <property type="term" value="C:photosystem II"/>
    <property type="evidence" value="ECO:0007669"/>
    <property type="project" value="InterPro"/>
</dbReference>
<keyword evidence="3" id="KW-0472">Membrane</keyword>
<dbReference type="Proteomes" id="UP000012073">
    <property type="component" value="Unassembled WGS sequence"/>
</dbReference>
<dbReference type="OMA" id="YEMRASM"/>
<evidence type="ECO:0000256" key="2">
    <source>
        <dbReference type="ARBA" id="ARBA00023078"/>
    </source>
</evidence>
<accession>R7QKC0</accession>
<keyword evidence="5" id="KW-1185">Reference proteome</keyword>
<dbReference type="Gene3D" id="1.20.120.290">
    <property type="entry name" value="Oxygen-evolving enhancer protein 3 (PsbQ), four-helix up-down bundle"/>
    <property type="match status" value="1"/>
</dbReference>
<dbReference type="GO" id="GO:0019898">
    <property type="term" value="C:extrinsic component of membrane"/>
    <property type="evidence" value="ECO:0007669"/>
    <property type="project" value="InterPro"/>
</dbReference>
<dbReference type="SUPFAM" id="SSF101112">
    <property type="entry name" value="Oxygen-evolving enhancer protein 3"/>
    <property type="match status" value="1"/>
</dbReference>
<evidence type="ECO:0000256" key="1">
    <source>
        <dbReference type="ARBA" id="ARBA00004370"/>
    </source>
</evidence>
<proteinExistence type="predicted"/>
<keyword evidence="2" id="KW-0793">Thylakoid</keyword>
<organism evidence="4 5">
    <name type="scientific">Chondrus crispus</name>
    <name type="common">Carrageen Irish moss</name>
    <name type="synonym">Polymorpha crispa</name>
    <dbReference type="NCBI Taxonomy" id="2769"/>
    <lineage>
        <taxon>Eukaryota</taxon>
        <taxon>Rhodophyta</taxon>
        <taxon>Florideophyceae</taxon>
        <taxon>Rhodymeniophycidae</taxon>
        <taxon>Gigartinales</taxon>
        <taxon>Gigartinaceae</taxon>
        <taxon>Chondrus</taxon>
    </lineage>
</organism>
<dbReference type="KEGG" id="ccp:CHC_T00001103001"/>
<evidence type="ECO:0000313" key="4">
    <source>
        <dbReference type="EMBL" id="CDF38494.1"/>
    </source>
</evidence>
<comment type="subcellular location">
    <subcellularLocation>
        <location evidence="1">Membrane</location>
    </subcellularLocation>
</comment>
<dbReference type="EMBL" id="HG001939">
    <property type="protein sequence ID" value="CDF38494.1"/>
    <property type="molecule type" value="Genomic_DNA"/>
</dbReference>
<dbReference type="GO" id="GO:0005509">
    <property type="term" value="F:calcium ion binding"/>
    <property type="evidence" value="ECO:0007669"/>
    <property type="project" value="InterPro"/>
</dbReference>
<sequence length="272" mass="29051">MRRCTYDHCATLPSRMLLPSTVHPVHCLLIRLNFPNARLPASIFTKSLTFAISDTISTNTSKMAPAFAASPAVSSHSSFARNSFKCPTPSTTAVTMSAASPMSRRNALAAAAALVTGAVFSPLAASAKSGDSPKISIFGVGGASSPFTAGVQTSGKVLYKTFGDAEVDVFKRIVTDSKDRLEGSVDSIKIKSWDDIRGQLRLQNDLRKTQITVNSGISDPKQAAKAVKAYQNFKTDIERLDAACVQKNQDQAYKAHRASVASLSAWQDTVGF</sequence>
<gene>
    <name evidence="4" type="ORF">CHC_T00001103001</name>
</gene>
<dbReference type="Pfam" id="PF05757">
    <property type="entry name" value="PsbQ"/>
    <property type="match status" value="1"/>
</dbReference>
<reference evidence="5" key="1">
    <citation type="journal article" date="2013" name="Proc. Natl. Acad. Sci. U.S.A.">
        <title>Genome structure and metabolic features in the red seaweed Chondrus crispus shed light on evolution of the Archaeplastida.</title>
        <authorList>
            <person name="Collen J."/>
            <person name="Porcel B."/>
            <person name="Carre W."/>
            <person name="Ball S.G."/>
            <person name="Chaparro C."/>
            <person name="Tonon T."/>
            <person name="Barbeyron T."/>
            <person name="Michel G."/>
            <person name="Noel B."/>
            <person name="Valentin K."/>
            <person name="Elias M."/>
            <person name="Artiguenave F."/>
            <person name="Arun A."/>
            <person name="Aury J.M."/>
            <person name="Barbosa-Neto J.F."/>
            <person name="Bothwell J.H."/>
            <person name="Bouget F.Y."/>
            <person name="Brillet L."/>
            <person name="Cabello-Hurtado F."/>
            <person name="Capella-Gutierrez S."/>
            <person name="Charrier B."/>
            <person name="Cladiere L."/>
            <person name="Cock J.M."/>
            <person name="Coelho S.M."/>
            <person name="Colleoni C."/>
            <person name="Czjzek M."/>
            <person name="Da Silva C."/>
            <person name="Delage L."/>
            <person name="Denoeud F."/>
            <person name="Deschamps P."/>
            <person name="Dittami S.M."/>
            <person name="Gabaldon T."/>
            <person name="Gachon C.M."/>
            <person name="Groisillier A."/>
            <person name="Herve C."/>
            <person name="Jabbari K."/>
            <person name="Katinka M."/>
            <person name="Kloareg B."/>
            <person name="Kowalczyk N."/>
            <person name="Labadie K."/>
            <person name="Leblanc C."/>
            <person name="Lopez P.J."/>
            <person name="McLachlan D.H."/>
            <person name="Meslet-Cladiere L."/>
            <person name="Moustafa A."/>
            <person name="Nehr Z."/>
            <person name="Nyvall Collen P."/>
            <person name="Panaud O."/>
            <person name="Partensky F."/>
            <person name="Poulain J."/>
            <person name="Rensing S.A."/>
            <person name="Rousvoal S."/>
            <person name="Samson G."/>
            <person name="Symeonidi A."/>
            <person name="Weissenbach J."/>
            <person name="Zambounis A."/>
            <person name="Wincker P."/>
            <person name="Boyen C."/>
        </authorList>
    </citation>
    <scope>NUCLEOTIDE SEQUENCE [LARGE SCALE GENOMIC DNA]</scope>
    <source>
        <strain evidence="5">cv. Stackhouse</strain>
    </source>
</reference>
<dbReference type="Gramene" id="CDF38494">
    <property type="protein sequence ID" value="CDF38494"/>
    <property type="gene ID" value="CHC_T00001103001"/>
</dbReference>
<protein>
    <submittedName>
        <fullName evidence="4">Uncharacterized protein</fullName>
    </submittedName>
</protein>
<evidence type="ECO:0000313" key="5">
    <source>
        <dbReference type="Proteomes" id="UP000012073"/>
    </source>
</evidence>
<dbReference type="OrthoDB" id="3566at2759"/>
<dbReference type="AlphaFoldDB" id="R7QKC0"/>
<dbReference type="InterPro" id="IPR023222">
    <property type="entry name" value="PsbQ-like_dom_sf"/>
</dbReference>
<name>R7QKC0_CHOCR</name>